<dbReference type="EMBL" id="QPJK01000006">
    <property type="protein sequence ID" value="RCW69192.1"/>
    <property type="molecule type" value="Genomic_DNA"/>
</dbReference>
<keyword evidence="4" id="KW-0049">Antioxidant</keyword>
<dbReference type="PROSITE" id="PS51352">
    <property type="entry name" value="THIOREDOXIN_2"/>
    <property type="match status" value="1"/>
</dbReference>
<reference evidence="14 15" key="1">
    <citation type="submission" date="2018-07" db="EMBL/GenBank/DDBJ databases">
        <title>Genomic Encyclopedia of Type Strains, Phase IV (KMG-IV): sequencing the most valuable type-strain genomes for metagenomic binning, comparative biology and taxonomic classification.</title>
        <authorList>
            <person name="Goeker M."/>
        </authorList>
    </citation>
    <scope>NUCLEOTIDE SEQUENCE [LARGE SCALE GENOMIC DNA]</scope>
    <source>
        <strain evidence="14 15">DSM 21634</strain>
    </source>
</reference>
<dbReference type="EC" id="1.11.1.24" evidence="2"/>
<evidence type="ECO:0000256" key="7">
    <source>
        <dbReference type="ARBA" id="ARBA00023284"/>
    </source>
</evidence>
<keyword evidence="12" id="KW-0732">Signal</keyword>
<evidence type="ECO:0000256" key="10">
    <source>
        <dbReference type="ARBA" id="ARBA00042639"/>
    </source>
</evidence>
<comment type="similarity">
    <text evidence="9">Belongs to the peroxiredoxin family. BCP/PrxQ subfamily.</text>
</comment>
<dbReference type="InterPro" id="IPR050924">
    <property type="entry name" value="Peroxiredoxin_BCP/PrxQ"/>
</dbReference>
<dbReference type="InterPro" id="IPR000866">
    <property type="entry name" value="AhpC/TSA"/>
</dbReference>
<dbReference type="CDD" id="cd03017">
    <property type="entry name" value="PRX_BCP"/>
    <property type="match status" value="1"/>
</dbReference>
<evidence type="ECO:0000259" key="13">
    <source>
        <dbReference type="PROSITE" id="PS51352"/>
    </source>
</evidence>
<keyword evidence="5" id="KW-0560">Oxidoreductase</keyword>
<dbReference type="SUPFAM" id="SSF52833">
    <property type="entry name" value="Thioredoxin-like"/>
    <property type="match status" value="1"/>
</dbReference>
<dbReference type="Gene3D" id="3.40.30.10">
    <property type="entry name" value="Glutaredoxin"/>
    <property type="match status" value="1"/>
</dbReference>
<feature type="chain" id="PRO_5017060166" description="thioredoxin-dependent peroxiredoxin" evidence="12">
    <location>
        <begin position="26"/>
        <end position="182"/>
    </location>
</feature>
<accession>A0A368XMF7</accession>
<dbReference type="InterPro" id="IPR013766">
    <property type="entry name" value="Thioredoxin_domain"/>
</dbReference>
<dbReference type="GO" id="GO:0045454">
    <property type="term" value="P:cell redox homeostasis"/>
    <property type="evidence" value="ECO:0007669"/>
    <property type="project" value="TreeGrafter"/>
</dbReference>
<dbReference type="RefSeq" id="WP_425466378.1">
    <property type="nucleotide sequence ID" value="NZ_QPJK01000006.1"/>
</dbReference>
<keyword evidence="15" id="KW-1185">Reference proteome</keyword>
<evidence type="ECO:0000256" key="1">
    <source>
        <dbReference type="ARBA" id="ARBA00003330"/>
    </source>
</evidence>
<evidence type="ECO:0000256" key="5">
    <source>
        <dbReference type="ARBA" id="ARBA00023002"/>
    </source>
</evidence>
<comment type="function">
    <text evidence="1">Thiol-specific peroxidase that catalyzes the reduction of hydrogen peroxide and organic hydroperoxides to water and alcohols, respectively. Plays a role in cell protection against oxidative stress by detoxifying peroxides and as sensor of hydrogen peroxide-mediated signaling events.</text>
</comment>
<sequence length="182" mass="19303">MNLRLSLRRAAVLAACALSLSAAQAALKPGDAAPGFTTEAALGGKAFRFQLSEALAKGPVVLYFFPKAFTQGCTVEAHLFAEASDRFTALGATVVGVSADSIDTLKRFSVEACRDKFAVAGASAKTIEAYDARSAWRADMADRISYVIGKDGRIVFTHHGSDPEAHVTRTLQAVEQLAKPVR</sequence>
<organism evidence="14 15">
    <name type="scientific">Pseudorhodoferax soli</name>
    <dbReference type="NCBI Taxonomy" id="545864"/>
    <lineage>
        <taxon>Bacteria</taxon>
        <taxon>Pseudomonadati</taxon>
        <taxon>Pseudomonadota</taxon>
        <taxon>Betaproteobacteria</taxon>
        <taxon>Burkholderiales</taxon>
        <taxon>Comamonadaceae</taxon>
    </lineage>
</organism>
<dbReference type="AlphaFoldDB" id="A0A368XMF7"/>
<feature type="domain" description="Thioredoxin" evidence="13">
    <location>
        <begin position="27"/>
        <end position="179"/>
    </location>
</feature>
<evidence type="ECO:0000256" key="8">
    <source>
        <dbReference type="ARBA" id="ARBA00032824"/>
    </source>
</evidence>
<comment type="caution">
    <text evidence="14">The sequence shown here is derived from an EMBL/GenBank/DDBJ whole genome shotgun (WGS) entry which is preliminary data.</text>
</comment>
<feature type="signal peptide" evidence="12">
    <location>
        <begin position="1"/>
        <end position="25"/>
    </location>
</feature>
<evidence type="ECO:0000256" key="4">
    <source>
        <dbReference type="ARBA" id="ARBA00022862"/>
    </source>
</evidence>
<evidence type="ECO:0000256" key="3">
    <source>
        <dbReference type="ARBA" id="ARBA00022559"/>
    </source>
</evidence>
<name>A0A368XMF7_9BURK</name>
<keyword evidence="6" id="KW-1015">Disulfide bond</keyword>
<protein>
    <recommendedName>
        <fullName evidence="2">thioredoxin-dependent peroxiredoxin</fullName>
        <ecNumber evidence="2">1.11.1.24</ecNumber>
    </recommendedName>
    <alternativeName>
        <fullName evidence="8">Thioredoxin peroxidase</fullName>
    </alternativeName>
    <alternativeName>
        <fullName evidence="10">Thioredoxin-dependent peroxiredoxin Bcp</fullName>
    </alternativeName>
</protein>
<evidence type="ECO:0000256" key="9">
    <source>
        <dbReference type="ARBA" id="ARBA00038489"/>
    </source>
</evidence>
<keyword evidence="3" id="KW-0575">Peroxidase</keyword>
<dbReference type="InterPro" id="IPR036249">
    <property type="entry name" value="Thioredoxin-like_sf"/>
</dbReference>
<dbReference type="Proteomes" id="UP000252884">
    <property type="component" value="Unassembled WGS sequence"/>
</dbReference>
<gene>
    <name evidence="14" type="ORF">DES41_10663</name>
</gene>
<evidence type="ECO:0000256" key="6">
    <source>
        <dbReference type="ARBA" id="ARBA00023157"/>
    </source>
</evidence>
<dbReference type="Pfam" id="PF00578">
    <property type="entry name" value="AhpC-TSA"/>
    <property type="match status" value="1"/>
</dbReference>
<evidence type="ECO:0000256" key="2">
    <source>
        <dbReference type="ARBA" id="ARBA00013017"/>
    </source>
</evidence>
<evidence type="ECO:0000256" key="11">
    <source>
        <dbReference type="ARBA" id="ARBA00049091"/>
    </source>
</evidence>
<dbReference type="PANTHER" id="PTHR42801">
    <property type="entry name" value="THIOREDOXIN-DEPENDENT PEROXIDE REDUCTASE"/>
    <property type="match status" value="1"/>
</dbReference>
<proteinExistence type="inferred from homology"/>
<dbReference type="GO" id="GO:0005737">
    <property type="term" value="C:cytoplasm"/>
    <property type="evidence" value="ECO:0007669"/>
    <property type="project" value="TreeGrafter"/>
</dbReference>
<comment type="catalytic activity">
    <reaction evidence="11">
        <text>a hydroperoxide + [thioredoxin]-dithiol = an alcohol + [thioredoxin]-disulfide + H2O</text>
        <dbReference type="Rhea" id="RHEA:62620"/>
        <dbReference type="Rhea" id="RHEA-COMP:10698"/>
        <dbReference type="Rhea" id="RHEA-COMP:10700"/>
        <dbReference type="ChEBI" id="CHEBI:15377"/>
        <dbReference type="ChEBI" id="CHEBI:29950"/>
        <dbReference type="ChEBI" id="CHEBI:30879"/>
        <dbReference type="ChEBI" id="CHEBI:35924"/>
        <dbReference type="ChEBI" id="CHEBI:50058"/>
        <dbReference type="EC" id="1.11.1.24"/>
    </reaction>
</comment>
<evidence type="ECO:0000313" key="14">
    <source>
        <dbReference type="EMBL" id="RCW69192.1"/>
    </source>
</evidence>
<keyword evidence="7" id="KW-0676">Redox-active center</keyword>
<dbReference type="GO" id="GO:0034599">
    <property type="term" value="P:cellular response to oxidative stress"/>
    <property type="evidence" value="ECO:0007669"/>
    <property type="project" value="TreeGrafter"/>
</dbReference>
<evidence type="ECO:0000313" key="15">
    <source>
        <dbReference type="Proteomes" id="UP000252884"/>
    </source>
</evidence>
<dbReference type="GO" id="GO:0008379">
    <property type="term" value="F:thioredoxin peroxidase activity"/>
    <property type="evidence" value="ECO:0007669"/>
    <property type="project" value="TreeGrafter"/>
</dbReference>
<evidence type="ECO:0000256" key="12">
    <source>
        <dbReference type="SAM" id="SignalP"/>
    </source>
</evidence>
<dbReference type="PANTHER" id="PTHR42801:SF4">
    <property type="entry name" value="AHPC_TSA FAMILY PROTEIN"/>
    <property type="match status" value="1"/>
</dbReference>